<evidence type="ECO:0000259" key="1">
    <source>
        <dbReference type="PROSITE" id="PS51301"/>
    </source>
</evidence>
<name>A0ABS0U747_9GAMM</name>
<dbReference type="RefSeq" id="WP_198689370.1">
    <property type="nucleotide sequence ID" value="NZ_CAWPUD010000026.1"/>
</dbReference>
<dbReference type="SMART" id="SM01252">
    <property type="entry name" value="KilA-N"/>
    <property type="match status" value="1"/>
</dbReference>
<keyword evidence="3" id="KW-1185">Reference proteome</keyword>
<dbReference type="Pfam" id="PF04383">
    <property type="entry name" value="KilA-N"/>
    <property type="match status" value="1"/>
</dbReference>
<dbReference type="InterPro" id="IPR017880">
    <property type="entry name" value="KilA_N"/>
</dbReference>
<dbReference type="InterPro" id="IPR018004">
    <property type="entry name" value="KilA/APSES_HTH"/>
</dbReference>
<protein>
    <submittedName>
        <fullName evidence="2">Rha family transcriptional regulator</fullName>
    </submittedName>
</protein>
<dbReference type="PROSITE" id="PS51301">
    <property type="entry name" value="KILA_N"/>
    <property type="match status" value="1"/>
</dbReference>
<evidence type="ECO:0000313" key="2">
    <source>
        <dbReference type="EMBL" id="MBI6548580.1"/>
    </source>
</evidence>
<comment type="caution">
    <text evidence="2">The sequence shown here is derived from an EMBL/GenBank/DDBJ whole genome shotgun (WGS) entry which is preliminary data.</text>
</comment>
<evidence type="ECO:0000313" key="3">
    <source>
        <dbReference type="Proteomes" id="UP000696184"/>
    </source>
</evidence>
<dbReference type="Proteomes" id="UP000696184">
    <property type="component" value="Unassembled WGS sequence"/>
</dbReference>
<dbReference type="Pfam" id="PF09669">
    <property type="entry name" value="Phage_pRha"/>
    <property type="match status" value="1"/>
</dbReference>
<gene>
    <name evidence="2" type="ORF">H8A87_07560</name>
</gene>
<accession>A0ABS0U747</accession>
<dbReference type="InterPro" id="IPR014054">
    <property type="entry name" value="Phage_regulatory_Rha"/>
</dbReference>
<sequence length="394" mass="44121">MKLKSNKSKAPTAATIGASKYHLPNKINNMNSVANSLTNVTATMSSVEIAKLVNKRHDNVKRTIETLAKRGVIQLPQIEEVNNIQSDSPNSRSGAYIFSGEQGKRDSIVVVAQLSPEFTARLVDRWQELEKQLAKPQAFHKPIGNIILIADAMGRFKLSTLRNASGESKSKRPADWLKTKYAQQWIEDLSNLSSLGQDVVTIHRSGTNLGIFAHEILAIEYAGYLSPEFQTQFKQVLEGYYSRDRTVVETNIVISVNRSLPKGIYLQNSKTNPYRAMVYAGAQKISVGCYPTVEEAVDAQNLYFDTGEVKTIKKAPVRFNSNGQYLVTVTDGKVSHYELMGDRTVVDAEAYWRLRKDLNTTQGIMTELATRMRFVHDERSIASIDYPIDEIVSH</sequence>
<feature type="domain" description="KilA-N" evidence="1">
    <location>
        <begin position="135"/>
        <end position="240"/>
    </location>
</feature>
<dbReference type="EMBL" id="JACOII010000029">
    <property type="protein sequence ID" value="MBI6548580.1"/>
    <property type="molecule type" value="Genomic_DNA"/>
</dbReference>
<reference evidence="2 3" key="1">
    <citation type="submission" date="2020-08" db="EMBL/GenBank/DDBJ databases">
        <title>Description of Xenorhabdus lircayensis sp. nov., the symbiotic bacterium associated with the entomopathogenic nematode Steirnernema unicornum.</title>
        <authorList>
            <person name="Castaneda-Alvarez C."/>
            <person name="Prodan S."/>
            <person name="Zamorano A."/>
            <person name="San-Blas E."/>
            <person name="Aballay E."/>
        </authorList>
    </citation>
    <scope>NUCLEOTIDE SEQUENCE [LARGE SCALE GENOMIC DNA]</scope>
    <source>
        <strain evidence="2 3">VLS</strain>
    </source>
</reference>
<organism evidence="2 3">
    <name type="scientific">Xenorhabdus lircayensis</name>
    <dbReference type="NCBI Taxonomy" id="2763499"/>
    <lineage>
        <taxon>Bacteria</taxon>
        <taxon>Pseudomonadati</taxon>
        <taxon>Pseudomonadota</taxon>
        <taxon>Gammaproteobacteria</taxon>
        <taxon>Enterobacterales</taxon>
        <taxon>Morganellaceae</taxon>
        <taxon>Xenorhabdus</taxon>
    </lineage>
</organism>
<proteinExistence type="predicted"/>